<name>A0ABU5CV02_9BACI</name>
<dbReference type="PANTHER" id="PTHR32089">
    <property type="entry name" value="METHYL-ACCEPTING CHEMOTAXIS PROTEIN MCPB"/>
    <property type="match status" value="1"/>
</dbReference>
<keyword evidence="3 4" id="KW-0472">Membrane</keyword>
<dbReference type="InterPro" id="IPR024478">
    <property type="entry name" value="HlyB_4HB_MCP"/>
</dbReference>
<feature type="domain" description="HAMP" evidence="5">
    <location>
        <begin position="209"/>
        <end position="262"/>
    </location>
</feature>
<reference evidence="6 7" key="1">
    <citation type="submission" date="2023-10" db="EMBL/GenBank/DDBJ databases">
        <title>Virgibacillus soli CC-YMP-6 genome.</title>
        <authorList>
            <person name="Miliotis G."/>
            <person name="Sengupta P."/>
            <person name="Hameed A."/>
            <person name="Chuvochina M."/>
            <person name="Mcdonagh F."/>
            <person name="Simpson A.C."/>
            <person name="Singh N.K."/>
            <person name="Rekha P.D."/>
            <person name="Raman K."/>
            <person name="Hugenholtz P."/>
            <person name="Venkateswaran K."/>
        </authorList>
    </citation>
    <scope>NUCLEOTIDE SEQUENCE [LARGE SCALE GENOMIC DNA]</scope>
    <source>
        <strain evidence="6 7">CC-YMP-6</strain>
    </source>
</reference>
<dbReference type="PROSITE" id="PS50885">
    <property type="entry name" value="HAMP"/>
    <property type="match status" value="1"/>
</dbReference>
<evidence type="ECO:0000256" key="3">
    <source>
        <dbReference type="ARBA" id="ARBA00023136"/>
    </source>
</evidence>
<dbReference type="InterPro" id="IPR003660">
    <property type="entry name" value="HAMP_dom"/>
</dbReference>
<dbReference type="CDD" id="cd06225">
    <property type="entry name" value="HAMP"/>
    <property type="match status" value="1"/>
</dbReference>
<keyword evidence="7" id="KW-1185">Reference proteome</keyword>
<feature type="transmembrane region" description="Helical" evidence="4">
    <location>
        <begin position="186"/>
        <end position="212"/>
    </location>
</feature>
<dbReference type="SUPFAM" id="SSF58104">
    <property type="entry name" value="Methyl-accepting chemotaxis protein (MCP) signaling domain"/>
    <property type="match status" value="1"/>
</dbReference>
<dbReference type="Pfam" id="PF12729">
    <property type="entry name" value="4HB_MCP_1"/>
    <property type="match status" value="1"/>
</dbReference>
<evidence type="ECO:0000256" key="1">
    <source>
        <dbReference type="ARBA" id="ARBA00004236"/>
    </source>
</evidence>
<feature type="transmembrane region" description="Helical" evidence="4">
    <location>
        <begin position="17"/>
        <end position="37"/>
    </location>
</feature>
<dbReference type="RefSeq" id="WP_320380072.1">
    <property type="nucleotide sequence ID" value="NZ_JAWDIQ010000002.1"/>
</dbReference>
<evidence type="ECO:0000256" key="2">
    <source>
        <dbReference type="ARBA" id="ARBA00022475"/>
    </source>
</evidence>
<proteinExistence type="predicted"/>
<evidence type="ECO:0000256" key="4">
    <source>
        <dbReference type="SAM" id="Phobius"/>
    </source>
</evidence>
<dbReference type="PANTHER" id="PTHR32089:SF112">
    <property type="entry name" value="LYSOZYME-LIKE PROTEIN-RELATED"/>
    <property type="match status" value="1"/>
</dbReference>
<protein>
    <submittedName>
        <fullName evidence="6">MCP four helix bundle domain-containing protein</fullName>
    </submittedName>
</protein>
<evidence type="ECO:0000259" key="5">
    <source>
        <dbReference type="PROSITE" id="PS50885"/>
    </source>
</evidence>
<dbReference type="Gene3D" id="1.10.287.950">
    <property type="entry name" value="Methyl-accepting chemotaxis protein"/>
    <property type="match status" value="1"/>
</dbReference>
<evidence type="ECO:0000313" key="6">
    <source>
        <dbReference type="EMBL" id="MDY0409270.1"/>
    </source>
</evidence>
<dbReference type="Proteomes" id="UP001275315">
    <property type="component" value="Unassembled WGS sequence"/>
</dbReference>
<comment type="caution">
    <text evidence="6">The sequence shown here is derived from an EMBL/GenBank/DDBJ whole genome shotgun (WGS) entry which is preliminary data.</text>
</comment>
<comment type="subcellular location">
    <subcellularLocation>
        <location evidence="1">Cell membrane</location>
    </subcellularLocation>
</comment>
<dbReference type="EMBL" id="JAWDIQ010000002">
    <property type="protein sequence ID" value="MDY0409270.1"/>
    <property type="molecule type" value="Genomic_DNA"/>
</dbReference>
<keyword evidence="4" id="KW-0812">Transmembrane</keyword>
<dbReference type="SMART" id="SM00304">
    <property type="entry name" value="HAMP"/>
    <property type="match status" value="1"/>
</dbReference>
<gene>
    <name evidence="6" type="ORF">RWD45_12705</name>
</gene>
<accession>A0ABU5CV02</accession>
<dbReference type="Pfam" id="PF00672">
    <property type="entry name" value="HAMP"/>
    <property type="match status" value="1"/>
</dbReference>
<keyword evidence="4" id="KW-1133">Transmembrane helix</keyword>
<sequence length="376" mass="42504">MKKLFSFLNFKNLRTKILFGFSIVIVLAILLSSYTIYSISNMNKELNEIMDKELTLLITDEQLTIDTANKTSLVRGYLLYNDPQYKKEFESNLELNKELEGRALQLSDAKELQTLIDKRAKWNAFAQDVFTAYENGYKEKAMEIMQTSVRPLSTELMADSFKLSSKRETDIRKLGDEIKENGSLTITLGIIISVLVIVLGIIVAMFTASTIVKPIRTVMSRMKLIATGDLNHEPLETKLRDEVGQLVTSTNDMGESMRDIMVKINDVSSTVSTHSEELMQSANEVQSGTEQISTTMEELASGSETQASQSGELSQMMTTYIARIEEVNENVVQVQDESTQVFEVTNEGSELMNSSMNQMENIHEKSCKMQYKKYKV</sequence>
<evidence type="ECO:0000313" key="7">
    <source>
        <dbReference type="Proteomes" id="UP001275315"/>
    </source>
</evidence>
<organism evidence="6 7">
    <name type="scientific">Paracerasibacillus soli</name>
    <dbReference type="NCBI Taxonomy" id="480284"/>
    <lineage>
        <taxon>Bacteria</taxon>
        <taxon>Bacillati</taxon>
        <taxon>Bacillota</taxon>
        <taxon>Bacilli</taxon>
        <taxon>Bacillales</taxon>
        <taxon>Bacillaceae</taxon>
        <taxon>Paracerasibacillus</taxon>
    </lineage>
</organism>
<keyword evidence="2" id="KW-1003">Cell membrane</keyword>